<dbReference type="RefSeq" id="WP_194929595.1">
    <property type="nucleotide sequence ID" value="NZ_JADLZT010000002.1"/>
</dbReference>
<dbReference type="Proteomes" id="UP001429984">
    <property type="component" value="Unassembled WGS sequence"/>
</dbReference>
<dbReference type="EMBL" id="JADLZT010000002">
    <property type="protein sequence ID" value="MBF6022976.1"/>
    <property type="molecule type" value="Genomic_DNA"/>
</dbReference>
<reference evidence="1 2" key="1">
    <citation type="submission" date="2020-11" db="EMBL/GenBank/DDBJ databases">
        <title>Draft Genome Sequence and Secondary Metabolite Biosynthetic Potential of the Lysobacter niastensis Type strain DSM 18481.</title>
        <authorList>
            <person name="Turrini P."/>
            <person name="Artuso I."/>
            <person name="Tescari M."/>
            <person name="Lugli G.A."/>
            <person name="Frangipani E."/>
            <person name="Ventura M."/>
            <person name="Visca P."/>
        </authorList>
    </citation>
    <scope>NUCLEOTIDE SEQUENCE [LARGE SCALE GENOMIC DNA]</scope>
    <source>
        <strain evidence="1 2">DSM 18481</strain>
    </source>
</reference>
<gene>
    <name evidence="1" type="ORF">IU514_02935</name>
</gene>
<organism evidence="1 2">
    <name type="scientific">Lysobacter niastensis</name>
    <dbReference type="NCBI Taxonomy" id="380629"/>
    <lineage>
        <taxon>Bacteria</taxon>
        <taxon>Pseudomonadati</taxon>
        <taxon>Pseudomonadota</taxon>
        <taxon>Gammaproteobacteria</taxon>
        <taxon>Lysobacterales</taxon>
        <taxon>Lysobacteraceae</taxon>
        <taxon>Lysobacter</taxon>
    </lineage>
</organism>
<accession>A0ABS0B3C2</accession>
<evidence type="ECO:0000313" key="1">
    <source>
        <dbReference type="EMBL" id="MBF6022976.1"/>
    </source>
</evidence>
<sequence length="135" mass="14855">MSSSERPSQRYQRLLDYLHSDTDDLPADAEPVAIDRNAVLAAARQRAGRLRFLQARAEMESSKSQVALAKLSDVVTRKARAILDQIVQGDAASKEKFSLAFRSGKSLPDEEVLSILSEFQSLGHDLDAIAAKLKD</sequence>
<name>A0ABS0B3C2_9GAMM</name>
<evidence type="ECO:0000313" key="2">
    <source>
        <dbReference type="Proteomes" id="UP001429984"/>
    </source>
</evidence>
<comment type="caution">
    <text evidence="1">The sequence shown here is derived from an EMBL/GenBank/DDBJ whole genome shotgun (WGS) entry which is preliminary data.</text>
</comment>
<protein>
    <submittedName>
        <fullName evidence="1">Uncharacterized protein</fullName>
    </submittedName>
</protein>
<proteinExistence type="predicted"/>
<keyword evidence="2" id="KW-1185">Reference proteome</keyword>